<sequence>MSAEIINLRMVRKQKQRQEKDQAADDNRHKFGRSKAEREAARRRRDDLEKQVDGHLLDTSRPAADDDGSA</sequence>
<dbReference type="RefSeq" id="WP_103224733.1">
    <property type="nucleotide sequence ID" value="NZ_PPCN01000012.1"/>
</dbReference>
<comment type="caution">
    <text evidence="2">The sequence shown here is derived from an EMBL/GenBank/DDBJ whole genome shotgun (WGS) entry which is preliminary data.</text>
</comment>
<dbReference type="InterPro" id="IPR025227">
    <property type="entry name" value="DUF4169"/>
</dbReference>
<evidence type="ECO:0000313" key="2">
    <source>
        <dbReference type="EMBL" id="POF28694.1"/>
    </source>
</evidence>
<dbReference type="Proteomes" id="UP000236959">
    <property type="component" value="Unassembled WGS sequence"/>
</dbReference>
<accession>A0A2S3ULW1</accession>
<keyword evidence="3" id="KW-1185">Reference proteome</keyword>
<feature type="region of interest" description="Disordered" evidence="1">
    <location>
        <begin position="1"/>
        <end position="70"/>
    </location>
</feature>
<gene>
    <name evidence="2" type="ORF">CLV41_112109</name>
</gene>
<reference evidence="2 3" key="1">
    <citation type="submission" date="2018-01" db="EMBL/GenBank/DDBJ databases">
        <title>Genomic Encyclopedia of Archaeal and Bacterial Type Strains, Phase II (KMG-II): from individual species to whole genera.</title>
        <authorList>
            <person name="Goeker M."/>
        </authorList>
    </citation>
    <scope>NUCLEOTIDE SEQUENCE [LARGE SCALE GENOMIC DNA]</scope>
    <source>
        <strain evidence="2 3">DSM 17023</strain>
    </source>
</reference>
<dbReference type="AlphaFoldDB" id="A0A2S3ULW1"/>
<protein>
    <submittedName>
        <fullName evidence="2">Uncharacterized protein DUF4169</fullName>
    </submittedName>
</protein>
<evidence type="ECO:0000313" key="3">
    <source>
        <dbReference type="Proteomes" id="UP000236959"/>
    </source>
</evidence>
<name>A0A2S3ULW1_9HYPH</name>
<proteinExistence type="predicted"/>
<dbReference type="EMBL" id="PPCN01000012">
    <property type="protein sequence ID" value="POF28694.1"/>
    <property type="molecule type" value="Genomic_DNA"/>
</dbReference>
<dbReference type="OrthoDB" id="7173889at2"/>
<evidence type="ECO:0000256" key="1">
    <source>
        <dbReference type="SAM" id="MobiDB-lite"/>
    </source>
</evidence>
<feature type="compositionally biased region" description="Basic and acidic residues" evidence="1">
    <location>
        <begin position="16"/>
        <end position="58"/>
    </location>
</feature>
<dbReference type="Pfam" id="PF13770">
    <property type="entry name" value="DUF4169"/>
    <property type="match status" value="1"/>
</dbReference>
<organism evidence="2 3">
    <name type="scientific">Roseibium marinum</name>
    <dbReference type="NCBI Taxonomy" id="281252"/>
    <lineage>
        <taxon>Bacteria</taxon>
        <taxon>Pseudomonadati</taxon>
        <taxon>Pseudomonadota</taxon>
        <taxon>Alphaproteobacteria</taxon>
        <taxon>Hyphomicrobiales</taxon>
        <taxon>Stappiaceae</taxon>
        <taxon>Roseibium</taxon>
    </lineage>
</organism>